<evidence type="ECO:0000256" key="7">
    <source>
        <dbReference type="ARBA" id="ARBA00022679"/>
    </source>
</evidence>
<keyword evidence="7" id="KW-0808">Transferase</keyword>
<dbReference type="EC" id="2.7.1.35" evidence="5"/>
<name>B5X612_SALSA</name>
<evidence type="ECO:0000256" key="4">
    <source>
        <dbReference type="ARBA" id="ARBA00008805"/>
    </source>
</evidence>
<comment type="similarity">
    <text evidence="4">Belongs to the pyridoxine kinase family.</text>
</comment>
<evidence type="ECO:0000256" key="15">
    <source>
        <dbReference type="ARBA" id="ARBA00048524"/>
    </source>
</evidence>
<dbReference type="GO" id="GO:0008478">
    <property type="term" value="F:pyridoxal kinase activity"/>
    <property type="evidence" value="ECO:0007669"/>
    <property type="project" value="UniProtKB-EC"/>
</dbReference>
<organism evidence="17">
    <name type="scientific">Salmo salar</name>
    <name type="common">Atlantic salmon</name>
    <dbReference type="NCBI Taxonomy" id="8030"/>
    <lineage>
        <taxon>Eukaryota</taxon>
        <taxon>Metazoa</taxon>
        <taxon>Chordata</taxon>
        <taxon>Craniata</taxon>
        <taxon>Vertebrata</taxon>
        <taxon>Euteleostomi</taxon>
        <taxon>Actinopterygii</taxon>
        <taxon>Neopterygii</taxon>
        <taxon>Teleostei</taxon>
        <taxon>Protacanthopterygii</taxon>
        <taxon>Salmoniformes</taxon>
        <taxon>Salmonidae</taxon>
        <taxon>Salmoninae</taxon>
        <taxon>Salmo</taxon>
    </lineage>
</organism>
<comment type="catalytic activity">
    <reaction evidence="13">
        <text>pyridoxamine + ATP = pyridoxamine 5'-phosphate + ADP + H(+)</text>
        <dbReference type="Rhea" id="RHEA:25104"/>
        <dbReference type="ChEBI" id="CHEBI:15378"/>
        <dbReference type="ChEBI" id="CHEBI:30616"/>
        <dbReference type="ChEBI" id="CHEBI:57761"/>
        <dbReference type="ChEBI" id="CHEBI:58451"/>
        <dbReference type="ChEBI" id="CHEBI:456216"/>
        <dbReference type="EC" id="2.7.1.35"/>
    </reaction>
    <physiologicalReaction direction="left-to-right" evidence="13">
        <dbReference type="Rhea" id="RHEA:25105"/>
    </physiologicalReaction>
</comment>
<reference evidence="17" key="3">
    <citation type="submission" date="2010-08" db="EMBL/GenBank/DDBJ databases">
        <authorList>
            <consortium name="cGRASP (B.F. Koop &amp; W.S. Davidson)"/>
        </authorList>
    </citation>
    <scope>NUCLEOTIDE SEQUENCE</scope>
    <source>
        <tissue evidence="17">Thymus</tissue>
    </source>
</reference>
<evidence type="ECO:0000256" key="9">
    <source>
        <dbReference type="ARBA" id="ARBA00022777"/>
    </source>
</evidence>
<dbReference type="InterPro" id="IPR004625">
    <property type="entry name" value="PyrdxlKinase"/>
</dbReference>
<reference evidence="17" key="1">
    <citation type="submission" date="2008-10" db="EMBL/GenBank/DDBJ databases">
        <authorList>
            <consortium name="cGRASP (B.F. Koop &amp; W.S. Davidson)"/>
            <person name="Leong J."/>
            <person name="von Schalburg K."/>
            <person name="Cooper G."/>
            <person name="Moore R."/>
            <person name="Holt R."/>
            <person name="Davidson W.S."/>
            <person name="Koop B.F."/>
        </authorList>
    </citation>
    <scope>NUCLEOTIDE SEQUENCE</scope>
    <source>
        <tissue evidence="17">Thymus</tissue>
    </source>
</reference>
<accession>B5X612</accession>
<comment type="catalytic activity">
    <reaction evidence="15">
        <text>pyridoxine + ATP = pyridoxine 5'-phosphate + ADP + H(+)</text>
        <dbReference type="Rhea" id="RHEA:25108"/>
        <dbReference type="ChEBI" id="CHEBI:15378"/>
        <dbReference type="ChEBI" id="CHEBI:16709"/>
        <dbReference type="ChEBI" id="CHEBI:30616"/>
        <dbReference type="ChEBI" id="CHEBI:58589"/>
        <dbReference type="ChEBI" id="CHEBI:456216"/>
        <dbReference type="EC" id="2.7.1.35"/>
    </reaction>
    <physiologicalReaction direction="left-to-right" evidence="15">
        <dbReference type="Rhea" id="RHEA:25109"/>
    </physiologicalReaction>
</comment>
<keyword evidence="8" id="KW-0547">Nucleotide-binding</keyword>
<evidence type="ECO:0000256" key="3">
    <source>
        <dbReference type="ARBA" id="ARBA00005210"/>
    </source>
</evidence>
<dbReference type="GO" id="GO:0009443">
    <property type="term" value="P:pyridoxal 5'-phosphate salvage"/>
    <property type="evidence" value="ECO:0007669"/>
    <property type="project" value="InterPro"/>
</dbReference>
<dbReference type="InterPro" id="IPR013749">
    <property type="entry name" value="PM/HMP-P_kinase-1"/>
</dbReference>
<evidence type="ECO:0000256" key="6">
    <source>
        <dbReference type="ARBA" id="ARBA00018134"/>
    </source>
</evidence>
<dbReference type="PANTHER" id="PTHR10534">
    <property type="entry name" value="PYRIDOXAL KINASE"/>
    <property type="match status" value="1"/>
</dbReference>
<dbReference type="GO" id="GO:0005829">
    <property type="term" value="C:cytosol"/>
    <property type="evidence" value="ECO:0007669"/>
    <property type="project" value="TreeGrafter"/>
</dbReference>
<evidence type="ECO:0000256" key="8">
    <source>
        <dbReference type="ARBA" id="ARBA00022741"/>
    </source>
</evidence>
<evidence type="ECO:0000259" key="16">
    <source>
        <dbReference type="Pfam" id="PF08543"/>
    </source>
</evidence>
<dbReference type="NCBIfam" id="TIGR00687">
    <property type="entry name" value="pyridox_kin"/>
    <property type="match status" value="1"/>
</dbReference>
<evidence type="ECO:0000256" key="10">
    <source>
        <dbReference type="ARBA" id="ARBA00022840"/>
    </source>
</evidence>
<dbReference type="GO" id="GO:0005524">
    <property type="term" value="F:ATP binding"/>
    <property type="evidence" value="ECO:0007669"/>
    <property type="project" value="UniProtKB-KW"/>
</dbReference>
<comment type="function">
    <text evidence="12">Catalyzes the phosphorylation of the dietary vitamin B6 vitamers pyridoxal (PL), pyridoxine (PN) and pyridoxamine (PM) to form pyridoxal 5'-phosphate (PLP), pyridoxine 5'-phosphate (PNP) and pyridoxamine 5'-phosphate (PMP), respectively. PLP is the active form of vitamin B6, and acts as a cofactor for over 140 different enzymatic reactions.</text>
</comment>
<dbReference type="SUPFAM" id="SSF53613">
    <property type="entry name" value="Ribokinase-like"/>
    <property type="match status" value="1"/>
</dbReference>
<dbReference type="UniPathway" id="UPA01068">
    <property type="reaction ID" value="UER00298"/>
</dbReference>
<dbReference type="InterPro" id="IPR029056">
    <property type="entry name" value="Ribokinase-like"/>
</dbReference>
<keyword evidence="10" id="KW-0067">ATP-binding</keyword>
<reference evidence="17" key="2">
    <citation type="journal article" date="2010" name="BMC Genomics">
        <title>Salmo salar and Esox lucius full-length cDNA sequences reveal changes in evolutionary pressures on a post-tetraploidization genome.</title>
        <authorList>
            <person name="Leong J.S."/>
            <person name="Jantzen S.G."/>
            <person name="von Schalburg K.R."/>
            <person name="Cooper G.A."/>
            <person name="Messmer A.M."/>
            <person name="Liao N.Y."/>
            <person name="Munro S."/>
            <person name="Moore R."/>
            <person name="Holt R.A."/>
            <person name="Jones S.J."/>
            <person name="Davidson W.S."/>
            <person name="Koop B.F."/>
        </authorList>
    </citation>
    <scope>NUCLEOTIDE SEQUENCE</scope>
    <source>
        <tissue evidence="17">Thymus</tissue>
    </source>
</reference>
<evidence type="ECO:0000256" key="2">
    <source>
        <dbReference type="ARBA" id="ARBA00004835"/>
    </source>
</evidence>
<dbReference type="EMBL" id="BT046481">
    <property type="protein sequence ID" value="ACI66282.1"/>
    <property type="molecule type" value="mRNA"/>
</dbReference>
<evidence type="ECO:0000313" key="17">
    <source>
        <dbReference type="EMBL" id="ACI66282.1"/>
    </source>
</evidence>
<dbReference type="CDD" id="cd01173">
    <property type="entry name" value="pyridoxal_pyridoxamine_kinase"/>
    <property type="match status" value="1"/>
</dbReference>
<comment type="pathway">
    <text evidence="1">Cofactor metabolism; pyridoxal 5'-phosphate salvage; pyridoxamine 5'-phosphate from pyridoxamine: step 1/1.</text>
</comment>
<dbReference type="PANTHER" id="PTHR10534:SF2">
    <property type="entry name" value="PYRIDOXAL KINASE"/>
    <property type="match status" value="1"/>
</dbReference>
<evidence type="ECO:0000256" key="13">
    <source>
        <dbReference type="ARBA" id="ARBA00047310"/>
    </source>
</evidence>
<keyword evidence="9 17" id="KW-0418">Kinase</keyword>
<dbReference type="Gene3D" id="3.40.1190.20">
    <property type="match status" value="1"/>
</dbReference>
<evidence type="ECO:0000256" key="12">
    <source>
        <dbReference type="ARBA" id="ARBA00045787"/>
    </source>
</evidence>
<gene>
    <name evidence="17" type="primary">PDXK</name>
</gene>
<protein>
    <recommendedName>
        <fullName evidence="6">Pyridoxal kinase</fullName>
        <ecNumber evidence="5">2.7.1.35</ecNumber>
    </recommendedName>
    <alternativeName>
        <fullName evidence="11">Pyridoxine kinase</fullName>
    </alternativeName>
</protein>
<evidence type="ECO:0000256" key="1">
    <source>
        <dbReference type="ARBA" id="ARBA00004750"/>
    </source>
</evidence>
<evidence type="ECO:0000256" key="5">
    <source>
        <dbReference type="ARBA" id="ARBA00012104"/>
    </source>
</evidence>
<evidence type="ECO:0000256" key="11">
    <source>
        <dbReference type="ARBA" id="ARBA00032808"/>
    </source>
</evidence>
<comment type="catalytic activity">
    <reaction evidence="14">
        <text>pyridoxal + ATP = pyridoxal 5'-phosphate + ADP + H(+)</text>
        <dbReference type="Rhea" id="RHEA:10224"/>
        <dbReference type="ChEBI" id="CHEBI:15378"/>
        <dbReference type="ChEBI" id="CHEBI:17310"/>
        <dbReference type="ChEBI" id="CHEBI:30616"/>
        <dbReference type="ChEBI" id="CHEBI:456216"/>
        <dbReference type="ChEBI" id="CHEBI:597326"/>
        <dbReference type="EC" id="2.7.1.35"/>
    </reaction>
    <physiologicalReaction direction="left-to-right" evidence="14">
        <dbReference type="Rhea" id="RHEA:10225"/>
    </physiologicalReaction>
</comment>
<sequence length="323" mass="36336">MSKGKVLSIQSYVVSSYVGGKGVTLTLETNGYDVNSIYSVIFSNHTAYVKIFGSVQEESDFSELYNGLKHNQLNHYDYVISGFMRSSSFANYLSKVLHELKQQNPNIFYLCDPVLGDKGVFYCPESFVEMYNNQLLPFADVTTPNQFEAEKLSGVTIKSKPDAIMACRKLHQFGASTVIITSVEGLTTSPKTLTCVLSDTFENEDDLEIKTIFIDFPKLDQYAIGTGDCFAALIIATFDYRGFQITFQQKIDAVCRSLTAMNRIIQRSLLEDRHIRTINKEYQQSAVMNHCELALADCIDIILDLTTTNENITLSRVTTSNMY</sequence>
<comment type="pathway">
    <text evidence="2">Cofactor metabolism; pyridoxal 5'-phosphate salvage; pyridoxine 5'-phosphate from pyridoxine: step 1/1.</text>
</comment>
<comment type="pathway">
    <text evidence="3">Cofactor metabolism; pyridoxal 5'-phosphate salvage; pyridoxal 5'-phosphate from pyridoxal: step 1/1.</text>
</comment>
<proteinExistence type="evidence at transcript level"/>
<evidence type="ECO:0000256" key="14">
    <source>
        <dbReference type="ARBA" id="ARBA00047377"/>
    </source>
</evidence>
<dbReference type="AlphaFoldDB" id="B5X612"/>
<feature type="domain" description="Pyridoxamine kinase/Phosphomethylpyrimidine kinase" evidence="16">
    <location>
        <begin position="95"/>
        <end position="237"/>
    </location>
</feature>
<dbReference type="Pfam" id="PF08543">
    <property type="entry name" value="Phos_pyr_kin"/>
    <property type="match status" value="1"/>
</dbReference>